<dbReference type="InterPro" id="IPR003594">
    <property type="entry name" value="HATPase_dom"/>
</dbReference>
<name>A0ABY6Z279_9BACL</name>
<dbReference type="SMART" id="SM00388">
    <property type="entry name" value="HisKA"/>
    <property type="match status" value="1"/>
</dbReference>
<dbReference type="Pfam" id="PF00512">
    <property type="entry name" value="HisKA"/>
    <property type="match status" value="1"/>
</dbReference>
<feature type="coiled-coil region" evidence="9">
    <location>
        <begin position="192"/>
        <end position="219"/>
    </location>
</feature>
<keyword evidence="12" id="KW-1185">Reference proteome</keyword>
<evidence type="ECO:0000256" key="7">
    <source>
        <dbReference type="ARBA" id="ARBA00022840"/>
    </source>
</evidence>
<dbReference type="InterPro" id="IPR036097">
    <property type="entry name" value="HisK_dim/P_sf"/>
</dbReference>
<keyword evidence="8" id="KW-0902">Two-component regulatory system</keyword>
<keyword evidence="5" id="KW-0547">Nucleotide-binding</keyword>
<dbReference type="PANTHER" id="PTHR43065:SF10">
    <property type="entry name" value="PEROXIDE STRESS-ACTIVATED HISTIDINE KINASE MAK3"/>
    <property type="match status" value="1"/>
</dbReference>
<dbReference type="EC" id="2.7.13.3" evidence="2"/>
<evidence type="ECO:0000256" key="8">
    <source>
        <dbReference type="ARBA" id="ARBA00023012"/>
    </source>
</evidence>
<feature type="domain" description="Histidine kinase" evidence="10">
    <location>
        <begin position="221"/>
        <end position="424"/>
    </location>
</feature>
<reference evidence="11" key="1">
    <citation type="submission" date="2022-08" db="EMBL/GenBank/DDBJ databases">
        <title>Alicyclobacillus dauci DSM2870, complete genome.</title>
        <authorList>
            <person name="Wang Q."/>
            <person name="Cai R."/>
            <person name="Wang Z."/>
        </authorList>
    </citation>
    <scope>NUCLEOTIDE SEQUENCE</scope>
    <source>
        <strain evidence="11">DSM 28700</strain>
    </source>
</reference>
<dbReference type="RefSeq" id="WP_268043724.1">
    <property type="nucleotide sequence ID" value="NZ_CP104064.1"/>
</dbReference>
<dbReference type="SUPFAM" id="SSF47384">
    <property type="entry name" value="Homodimeric domain of signal transducing histidine kinase"/>
    <property type="match status" value="1"/>
</dbReference>
<dbReference type="EMBL" id="CP104064">
    <property type="protein sequence ID" value="WAH36389.1"/>
    <property type="molecule type" value="Genomic_DNA"/>
</dbReference>
<evidence type="ECO:0000256" key="5">
    <source>
        <dbReference type="ARBA" id="ARBA00022741"/>
    </source>
</evidence>
<evidence type="ECO:0000256" key="3">
    <source>
        <dbReference type="ARBA" id="ARBA00022553"/>
    </source>
</evidence>
<dbReference type="InterPro" id="IPR003661">
    <property type="entry name" value="HisK_dim/P_dom"/>
</dbReference>
<dbReference type="PROSITE" id="PS50109">
    <property type="entry name" value="HIS_KIN"/>
    <property type="match status" value="1"/>
</dbReference>
<dbReference type="SMART" id="SM00387">
    <property type="entry name" value="HATPase_c"/>
    <property type="match status" value="1"/>
</dbReference>
<dbReference type="PRINTS" id="PR00344">
    <property type="entry name" value="BCTRLSENSOR"/>
</dbReference>
<sequence>MSIATQASNTTLSTSQHSLLFPQHVDDRRCPSNIKQPVRNLKERLDDCSEICGIARNFFSDFPGTSPFAALILDTDNVILETLTPHGGLSGSIGSQIRPGFIFEPAYDLAVVPFLDQADVPVEVGVHGLSKDWHAAMIGMKHPTIPSRDAKIVLVAKEPVSASTVVQVTATSAHAIVQLWLTSNRQQEAHREAEHIKALRKLEEKLQEFEKTSSLASLSAGIAHEIRNPLTTARGFLQLFEQRCEPADRDFVELTIRELDRIQLLLEDFMGMSRPDNESLTQVDVRDLTSSVYQFLRPEASLCGVELAYDVPADPVHAVLQSSRIKQVLMNLMQNAVHACDKFGRVILRLEDYEDHIVITISDNGCGIADLHQLFHPFHTTKKAGTGLGMFVSKHIIEEHRGHIQVDSVLNEGTTVSVYLPRLSG</sequence>
<organism evidence="11 12">
    <name type="scientific">Alicyclobacillus dauci</name>
    <dbReference type="NCBI Taxonomy" id="1475485"/>
    <lineage>
        <taxon>Bacteria</taxon>
        <taxon>Bacillati</taxon>
        <taxon>Bacillota</taxon>
        <taxon>Bacilli</taxon>
        <taxon>Bacillales</taxon>
        <taxon>Alicyclobacillaceae</taxon>
        <taxon>Alicyclobacillus</taxon>
    </lineage>
</organism>
<accession>A0ABY6Z279</accession>
<dbReference type="Gene3D" id="1.10.287.130">
    <property type="match status" value="1"/>
</dbReference>
<dbReference type="Gene3D" id="3.30.565.10">
    <property type="entry name" value="Histidine kinase-like ATPase, C-terminal domain"/>
    <property type="match status" value="1"/>
</dbReference>
<evidence type="ECO:0000313" key="11">
    <source>
        <dbReference type="EMBL" id="WAH36389.1"/>
    </source>
</evidence>
<keyword evidence="9" id="KW-0175">Coiled coil</keyword>
<evidence type="ECO:0000259" key="10">
    <source>
        <dbReference type="PROSITE" id="PS50109"/>
    </source>
</evidence>
<proteinExistence type="predicted"/>
<dbReference type="GO" id="GO:0005524">
    <property type="term" value="F:ATP binding"/>
    <property type="evidence" value="ECO:0007669"/>
    <property type="project" value="UniProtKB-KW"/>
</dbReference>
<evidence type="ECO:0000256" key="6">
    <source>
        <dbReference type="ARBA" id="ARBA00022777"/>
    </source>
</evidence>
<evidence type="ECO:0000256" key="4">
    <source>
        <dbReference type="ARBA" id="ARBA00022679"/>
    </source>
</evidence>
<keyword evidence="4" id="KW-0808">Transferase</keyword>
<keyword evidence="6" id="KW-0418">Kinase</keyword>
<protein>
    <recommendedName>
        <fullName evidence="2">histidine kinase</fullName>
        <ecNumber evidence="2">2.7.13.3</ecNumber>
    </recommendedName>
</protein>
<keyword evidence="7 11" id="KW-0067">ATP-binding</keyword>
<dbReference type="InterPro" id="IPR036890">
    <property type="entry name" value="HATPase_C_sf"/>
</dbReference>
<evidence type="ECO:0000256" key="1">
    <source>
        <dbReference type="ARBA" id="ARBA00000085"/>
    </source>
</evidence>
<dbReference type="Pfam" id="PF02518">
    <property type="entry name" value="HATPase_c"/>
    <property type="match status" value="1"/>
</dbReference>
<dbReference type="InterPro" id="IPR005467">
    <property type="entry name" value="His_kinase_dom"/>
</dbReference>
<evidence type="ECO:0000313" key="12">
    <source>
        <dbReference type="Proteomes" id="UP001164803"/>
    </source>
</evidence>
<evidence type="ECO:0000256" key="2">
    <source>
        <dbReference type="ARBA" id="ARBA00012438"/>
    </source>
</evidence>
<dbReference type="Proteomes" id="UP001164803">
    <property type="component" value="Chromosome"/>
</dbReference>
<keyword evidence="3" id="KW-0597">Phosphoprotein</keyword>
<gene>
    <name evidence="11" type="ORF">NZD86_19520</name>
</gene>
<comment type="catalytic activity">
    <reaction evidence="1">
        <text>ATP + protein L-histidine = ADP + protein N-phospho-L-histidine.</text>
        <dbReference type="EC" id="2.7.13.3"/>
    </reaction>
</comment>
<dbReference type="InterPro" id="IPR004358">
    <property type="entry name" value="Sig_transdc_His_kin-like_C"/>
</dbReference>
<dbReference type="PANTHER" id="PTHR43065">
    <property type="entry name" value="SENSOR HISTIDINE KINASE"/>
    <property type="match status" value="1"/>
</dbReference>
<dbReference type="SUPFAM" id="SSF55874">
    <property type="entry name" value="ATPase domain of HSP90 chaperone/DNA topoisomerase II/histidine kinase"/>
    <property type="match status" value="1"/>
</dbReference>
<dbReference type="CDD" id="cd00082">
    <property type="entry name" value="HisKA"/>
    <property type="match status" value="1"/>
</dbReference>
<evidence type="ECO:0000256" key="9">
    <source>
        <dbReference type="SAM" id="Coils"/>
    </source>
</evidence>